<dbReference type="InterPro" id="IPR029063">
    <property type="entry name" value="SAM-dependent_MTases_sf"/>
</dbReference>
<dbReference type="RefSeq" id="WP_215626149.1">
    <property type="nucleotide sequence ID" value="NZ_CP067089.2"/>
</dbReference>
<keyword evidence="2" id="KW-1185">Reference proteome</keyword>
<dbReference type="EMBL" id="CP067089">
    <property type="protein sequence ID" value="QQO08843.1"/>
    <property type="molecule type" value="Genomic_DNA"/>
</dbReference>
<dbReference type="SUPFAM" id="SSF53335">
    <property type="entry name" value="S-adenosyl-L-methionine-dependent methyltransferases"/>
    <property type="match status" value="1"/>
</dbReference>
<accession>A0A7T7XM83</accession>
<reference evidence="1" key="1">
    <citation type="submission" date="2021-01" db="EMBL/GenBank/DDBJ databases">
        <title>Description of Breznakiella homolactica.</title>
        <authorList>
            <person name="Song Y."/>
            <person name="Brune A."/>
        </authorList>
    </citation>
    <scope>NUCLEOTIDE SEQUENCE</scope>
    <source>
        <strain evidence="1">RmG30</strain>
    </source>
</reference>
<dbReference type="AlphaFoldDB" id="A0A7T7XM83"/>
<gene>
    <name evidence="1" type="ORF">JFL75_18225</name>
</gene>
<protein>
    <submittedName>
        <fullName evidence="1">Uncharacterized protein</fullName>
    </submittedName>
</protein>
<proteinExistence type="predicted"/>
<sequence>MEDTHVTLSAYLQSGATKAKITGLISENLLLLKSINSQEYLRDYASSLYNWFFRECINYNQFIGFSGGQCRTILSLYKKLIVCLGDLSVKASPDDIGTIVDEHRRALLETIAAGHTQNREPEEKKLCAEYSTAVQKAVMRMDPAELPEPILDIGCGENAFFLRDCLNAGRDAYGLDYFLPKIFPHRICTASWLEYNFGTQCWGSIISHMAFTNHWAYHLAHGTAETAAYRKAYTRILESLKPGGCFYCVPAVPDMEKITDRTVYRVRRYDNFAAGINIPSARVERINPSE</sequence>
<dbReference type="Proteomes" id="UP000595917">
    <property type="component" value="Chromosome"/>
</dbReference>
<organism evidence="1 2">
    <name type="scientific">Breznakiella homolactica</name>
    <dbReference type="NCBI Taxonomy" id="2798577"/>
    <lineage>
        <taxon>Bacteria</taxon>
        <taxon>Pseudomonadati</taxon>
        <taxon>Spirochaetota</taxon>
        <taxon>Spirochaetia</taxon>
        <taxon>Spirochaetales</taxon>
        <taxon>Breznakiellaceae</taxon>
        <taxon>Breznakiella</taxon>
    </lineage>
</organism>
<dbReference type="KEGG" id="bhc:JFL75_18225"/>
<evidence type="ECO:0000313" key="2">
    <source>
        <dbReference type="Proteomes" id="UP000595917"/>
    </source>
</evidence>
<evidence type="ECO:0000313" key="1">
    <source>
        <dbReference type="EMBL" id="QQO08843.1"/>
    </source>
</evidence>
<name>A0A7T7XM83_9SPIR</name>